<dbReference type="InterPro" id="IPR015590">
    <property type="entry name" value="Aldehyde_DH_dom"/>
</dbReference>
<dbReference type="InterPro" id="IPR016162">
    <property type="entry name" value="Ald_DH_N"/>
</dbReference>
<evidence type="ECO:0000313" key="3">
    <source>
        <dbReference type="EMBL" id="GAA3699816.1"/>
    </source>
</evidence>
<dbReference type="PANTHER" id="PTHR43217">
    <property type="entry name" value="SUCCINATE SEMIALDEHYDE DEHYDROGENASE [NAD(P)+] SAD"/>
    <property type="match status" value="1"/>
</dbReference>
<dbReference type="InterPro" id="IPR016161">
    <property type="entry name" value="Ald_DH/histidinol_DH"/>
</dbReference>
<dbReference type="Proteomes" id="UP001501479">
    <property type="component" value="Unassembled WGS sequence"/>
</dbReference>
<comment type="caution">
    <text evidence="3">The sequence shown here is derived from an EMBL/GenBank/DDBJ whole genome shotgun (WGS) entry which is preliminary data.</text>
</comment>
<dbReference type="InterPro" id="IPR016163">
    <property type="entry name" value="Ald_DH_C"/>
</dbReference>
<keyword evidence="1" id="KW-0560">Oxidoreductase</keyword>
<accession>A0ABP7D5T9</accession>
<evidence type="ECO:0000259" key="2">
    <source>
        <dbReference type="Pfam" id="PF00171"/>
    </source>
</evidence>
<name>A0ABP7D5T9_9GAMM</name>
<keyword evidence="4" id="KW-1185">Reference proteome</keyword>
<proteinExistence type="predicted"/>
<dbReference type="EMBL" id="BAABDS010000003">
    <property type="protein sequence ID" value="GAA3699816.1"/>
    <property type="molecule type" value="Genomic_DNA"/>
</dbReference>
<feature type="domain" description="Aldehyde dehydrogenase" evidence="2">
    <location>
        <begin position="5"/>
        <end position="412"/>
    </location>
</feature>
<dbReference type="Gene3D" id="3.40.605.10">
    <property type="entry name" value="Aldehyde Dehydrogenase, Chain A, domain 1"/>
    <property type="match status" value="1"/>
</dbReference>
<organism evidence="3 4">
    <name type="scientific">Oceanisphaera sediminis</name>
    <dbReference type="NCBI Taxonomy" id="981381"/>
    <lineage>
        <taxon>Bacteria</taxon>
        <taxon>Pseudomonadati</taxon>
        <taxon>Pseudomonadota</taxon>
        <taxon>Gammaproteobacteria</taxon>
        <taxon>Aeromonadales</taxon>
        <taxon>Aeromonadaceae</taxon>
        <taxon>Oceanisphaera</taxon>
    </lineage>
</organism>
<evidence type="ECO:0000256" key="1">
    <source>
        <dbReference type="ARBA" id="ARBA00023002"/>
    </source>
</evidence>
<dbReference type="Gene3D" id="3.40.309.10">
    <property type="entry name" value="Aldehyde Dehydrogenase, Chain A, domain 2"/>
    <property type="match status" value="1"/>
</dbReference>
<reference evidence="4" key="1">
    <citation type="journal article" date="2019" name="Int. J. Syst. Evol. Microbiol.">
        <title>The Global Catalogue of Microorganisms (GCM) 10K type strain sequencing project: providing services to taxonomists for standard genome sequencing and annotation.</title>
        <authorList>
            <consortium name="The Broad Institute Genomics Platform"/>
            <consortium name="The Broad Institute Genome Sequencing Center for Infectious Disease"/>
            <person name="Wu L."/>
            <person name="Ma J."/>
        </authorList>
    </citation>
    <scope>NUCLEOTIDE SEQUENCE [LARGE SCALE GENOMIC DNA]</scope>
    <source>
        <strain evidence="4">JCM 17329</strain>
    </source>
</reference>
<dbReference type="InterPro" id="IPR047110">
    <property type="entry name" value="GABD/Sad-like"/>
</dbReference>
<dbReference type="RefSeq" id="WP_344961662.1">
    <property type="nucleotide sequence ID" value="NZ_BAABDS010000003.1"/>
</dbReference>
<dbReference type="Pfam" id="PF00171">
    <property type="entry name" value="Aldedh"/>
    <property type="match status" value="1"/>
</dbReference>
<dbReference type="SUPFAM" id="SSF53720">
    <property type="entry name" value="ALDH-like"/>
    <property type="match status" value="1"/>
</dbReference>
<protein>
    <submittedName>
        <fullName evidence="3">NAD-dependent succinate-semialdehyde dehydrogenase</fullName>
    </submittedName>
</protein>
<evidence type="ECO:0000313" key="4">
    <source>
        <dbReference type="Proteomes" id="UP001501479"/>
    </source>
</evidence>
<sequence>MAFISYHPATGREAERVATLSAAELEQRVQQSHVVAKEWRQSSFADRSAVLNRLASLLSANRERLALTMTREMGKLLSEALVEIDRCALECTYFATQGQAMLPLARSMTTFEPMGTVLLLTSWRFPLWQVFRMLAPTLMAGNVVLLKLAENLPRCAREIEWLLAEAGAPRGLVFSLLIDKLQVASLIADPRVKAMAFSGNRQDASQVAALAGQQLKPIVLELDETELHVILDDADLELAVDAAMRSRFRNAGQLGYAARGFIVTPGIADDFVARLSARLSELQCGDPEQETATLGPLATGLQRDELHQQVTAALAAGARAVVGCELPAGEGWHYPASLLDEVAPKMEVFRQQLSGPLACVIRVPSLDAITDLCQELGPDGTASIWTRDLARGEQLARRLSFGRCLINMDPHQGKGYPSGFNPAPEGRFNIKAFCHLKTLLVSV</sequence>
<dbReference type="PANTHER" id="PTHR43217:SF1">
    <property type="entry name" value="SUCCINATE SEMIALDEHYDE DEHYDROGENASE [NAD(P)+] SAD"/>
    <property type="match status" value="1"/>
</dbReference>
<gene>
    <name evidence="3" type="ORF">GCM10022421_02760</name>
</gene>